<evidence type="ECO:0000256" key="4">
    <source>
        <dbReference type="ARBA" id="ARBA00022989"/>
    </source>
</evidence>
<evidence type="ECO:0000256" key="3">
    <source>
        <dbReference type="ARBA" id="ARBA00022692"/>
    </source>
</evidence>
<keyword evidence="4 6" id="KW-1133">Transmembrane helix</keyword>
<keyword evidence="5 6" id="KW-0472">Membrane</keyword>
<dbReference type="Gene3D" id="3.30.70.120">
    <property type="match status" value="1"/>
</dbReference>
<dbReference type="Proteomes" id="UP000186705">
    <property type="component" value="Unassembled WGS sequence"/>
</dbReference>
<dbReference type="CDD" id="cd16380">
    <property type="entry name" value="YitT_C"/>
    <property type="match status" value="1"/>
</dbReference>
<proteinExistence type="predicted"/>
<evidence type="ECO:0000256" key="2">
    <source>
        <dbReference type="ARBA" id="ARBA00022475"/>
    </source>
</evidence>
<feature type="transmembrane region" description="Helical" evidence="6">
    <location>
        <begin position="77"/>
        <end position="97"/>
    </location>
</feature>
<dbReference type="PIRSF" id="PIRSF006483">
    <property type="entry name" value="Membrane_protein_YitT"/>
    <property type="match status" value="1"/>
</dbReference>
<comment type="subcellular location">
    <subcellularLocation>
        <location evidence="1">Cell membrane</location>
        <topology evidence="1">Multi-pass membrane protein</topology>
    </subcellularLocation>
</comment>
<dbReference type="PANTHER" id="PTHR33545">
    <property type="entry name" value="UPF0750 MEMBRANE PROTEIN YITT-RELATED"/>
    <property type="match status" value="1"/>
</dbReference>
<keyword evidence="3 6" id="KW-0812">Transmembrane</keyword>
<sequence>MKSYQILLRIVLGNLIMAVAVNMLIVPSHFISGGSTGVALIIQHFTSLPFSWIVSAINGIMFCVGFLFLGKKFAATTLLSTIIYPFFIDITAFLSSVELVRDPLIASIMASVMMGAGLGMVIESGASTGGMDIPPIILERKLGWNVALLMNIQDLLILSYQLTYSSLEQIICGITFVFITSLSMNQVLTLGKSSLQLMIMSNRSQEIRDLFIHTLDKGLTLFEIEGGYSQKENLAVCALVERKELYLVQKEISAIDPKAFIIVSKVQEVRGQGFKPLKNNRF</sequence>
<accession>A0A1U7NLK7</accession>
<feature type="transmembrane region" description="Helical" evidence="6">
    <location>
        <begin position="142"/>
        <end position="162"/>
    </location>
</feature>
<dbReference type="GO" id="GO:0005886">
    <property type="term" value="C:plasma membrane"/>
    <property type="evidence" value="ECO:0007669"/>
    <property type="project" value="UniProtKB-SubCell"/>
</dbReference>
<keyword evidence="2" id="KW-1003">Cell membrane</keyword>
<evidence type="ECO:0000259" key="7">
    <source>
        <dbReference type="Pfam" id="PF10035"/>
    </source>
</evidence>
<reference evidence="8 9" key="1">
    <citation type="submission" date="2016-11" db="EMBL/GenBank/DDBJ databases">
        <title>Description of two novel members of the family Erysipelotrichaceae: Ileibacterium lipovorans gen. nov., sp. nov. and Dubosiella newyorkensis, gen. nov., sp. nov.</title>
        <authorList>
            <person name="Cox L.M."/>
            <person name="Sohn J."/>
            <person name="Tyrrell K.L."/>
            <person name="Citron D.M."/>
            <person name="Lawson P.A."/>
            <person name="Patel N.B."/>
            <person name="Iizumi T."/>
            <person name="Perez-Perez G.I."/>
            <person name="Goldstein E.J."/>
            <person name="Blaser M.J."/>
        </authorList>
    </citation>
    <scope>NUCLEOTIDE SEQUENCE [LARGE SCALE GENOMIC DNA]</scope>
    <source>
        <strain evidence="8 9">NYU-BL-A4</strain>
    </source>
</reference>
<comment type="caution">
    <text evidence="8">The sequence shown here is derived from an EMBL/GenBank/DDBJ whole genome shotgun (WGS) entry which is preliminary data.</text>
</comment>
<dbReference type="InterPro" id="IPR019264">
    <property type="entry name" value="DUF2179"/>
</dbReference>
<organism evidence="8 9">
    <name type="scientific">Dubosiella newyorkensis</name>
    <dbReference type="NCBI Taxonomy" id="1862672"/>
    <lineage>
        <taxon>Bacteria</taxon>
        <taxon>Bacillati</taxon>
        <taxon>Bacillota</taxon>
        <taxon>Erysipelotrichia</taxon>
        <taxon>Erysipelotrichales</taxon>
        <taxon>Erysipelotrichaceae</taxon>
        <taxon>Dubosiella</taxon>
    </lineage>
</organism>
<feature type="transmembrane region" description="Helical" evidence="6">
    <location>
        <begin position="7"/>
        <end position="30"/>
    </location>
</feature>
<dbReference type="InterPro" id="IPR015867">
    <property type="entry name" value="N-reg_PII/ATP_PRibTrfase_C"/>
</dbReference>
<dbReference type="AlphaFoldDB" id="A0A1U7NLK7"/>
<gene>
    <name evidence="8" type="ORF">BO225_07895</name>
</gene>
<evidence type="ECO:0000256" key="5">
    <source>
        <dbReference type="ARBA" id="ARBA00023136"/>
    </source>
</evidence>
<feature type="transmembrane region" description="Helical" evidence="6">
    <location>
        <begin position="50"/>
        <end position="70"/>
    </location>
</feature>
<dbReference type="InterPro" id="IPR051461">
    <property type="entry name" value="UPF0750_membrane"/>
</dbReference>
<dbReference type="STRING" id="1862672.BO225_07895"/>
<dbReference type="PANTHER" id="PTHR33545:SF5">
    <property type="entry name" value="UPF0750 MEMBRANE PROTEIN YITT"/>
    <property type="match status" value="1"/>
</dbReference>
<dbReference type="EMBL" id="MPKA01000082">
    <property type="protein sequence ID" value="OLU45669.1"/>
    <property type="molecule type" value="Genomic_DNA"/>
</dbReference>
<protein>
    <recommendedName>
        <fullName evidence="7">DUF2179 domain-containing protein</fullName>
    </recommendedName>
</protein>
<name>A0A1U7NLK7_9FIRM</name>
<keyword evidence="9" id="KW-1185">Reference proteome</keyword>
<dbReference type="RefSeq" id="WP_076341723.1">
    <property type="nucleotide sequence ID" value="NZ_CAPDDE010000032.1"/>
</dbReference>
<dbReference type="OrthoDB" id="1758221at2"/>
<dbReference type="InterPro" id="IPR003740">
    <property type="entry name" value="YitT"/>
</dbReference>
<evidence type="ECO:0000313" key="9">
    <source>
        <dbReference type="Proteomes" id="UP000186705"/>
    </source>
</evidence>
<dbReference type="GeneID" id="78275858"/>
<feature type="transmembrane region" description="Helical" evidence="6">
    <location>
        <begin position="168"/>
        <end position="190"/>
    </location>
</feature>
<dbReference type="Pfam" id="PF10035">
    <property type="entry name" value="DUF2179"/>
    <property type="match status" value="1"/>
</dbReference>
<feature type="domain" description="DUF2179" evidence="7">
    <location>
        <begin position="218"/>
        <end position="271"/>
    </location>
</feature>
<evidence type="ECO:0000313" key="8">
    <source>
        <dbReference type="EMBL" id="OLU45669.1"/>
    </source>
</evidence>
<feature type="transmembrane region" description="Helical" evidence="6">
    <location>
        <begin position="103"/>
        <end position="122"/>
    </location>
</feature>
<evidence type="ECO:0000256" key="6">
    <source>
        <dbReference type="SAM" id="Phobius"/>
    </source>
</evidence>
<evidence type="ECO:0000256" key="1">
    <source>
        <dbReference type="ARBA" id="ARBA00004651"/>
    </source>
</evidence>
<dbReference type="Pfam" id="PF02588">
    <property type="entry name" value="YitT_membrane"/>
    <property type="match status" value="1"/>
</dbReference>